<reference evidence="1 2" key="1">
    <citation type="submission" date="2020-08" db="EMBL/GenBank/DDBJ databases">
        <title>Description of novel Flavobacterium F-392 isolate.</title>
        <authorList>
            <person name="Saticioglu I.B."/>
            <person name="Duman M."/>
            <person name="Altun S."/>
        </authorList>
    </citation>
    <scope>NUCLEOTIDE SEQUENCE [LARGE SCALE GENOMIC DNA]</scope>
    <source>
        <strain evidence="1 2">F-392</strain>
    </source>
</reference>
<dbReference type="RefSeq" id="WP_187018614.1">
    <property type="nucleotide sequence ID" value="NZ_JACRUK010000021.1"/>
</dbReference>
<evidence type="ECO:0000313" key="2">
    <source>
        <dbReference type="Proteomes" id="UP000641454"/>
    </source>
</evidence>
<proteinExistence type="predicted"/>
<protein>
    <recommendedName>
        <fullName evidence="3">Lipoprotein</fullName>
    </recommendedName>
</protein>
<name>A0A923N364_9FLAO</name>
<sequence length="319" mass="34366">MKKVLGILVLAMTLNGCDDGDLTQENIDFDSATVQSCSTNSIIYKLNSKEALLLEIPSTSFTTEPSTTGSPTELSIGSTNRVVYRLYNGTVATDNICETIAPATPYVTDQWSATDGTIQIFTTAIKTTNTTTNSTRITGYNHNITFKNITFAKSSGTQVYETFAFGDYTTTATSLPFLFDETVEKCSSSNQIYNYTSSEALMLNIDPSLIVNEVTPLNTPRTGLITTTTNALTYRLFSGLVTSAYFCNTTTPTTPTLSQEWTGVAGVSSTSGIIEVTTTTNGPNSFKHTIVLKKASLKKGNNSFSLGDSFTYGVLLTSN</sequence>
<dbReference type="EMBL" id="JACRUL010000021">
    <property type="protein sequence ID" value="MBC5844793.1"/>
    <property type="molecule type" value="Genomic_DNA"/>
</dbReference>
<evidence type="ECO:0000313" key="1">
    <source>
        <dbReference type="EMBL" id="MBC5844793.1"/>
    </source>
</evidence>
<comment type="caution">
    <text evidence="1">The sequence shown here is derived from an EMBL/GenBank/DDBJ whole genome shotgun (WGS) entry which is preliminary data.</text>
</comment>
<organism evidence="1 2">
    <name type="scientific">Flavobacterium muglaense</name>
    <dbReference type="NCBI Taxonomy" id="2764716"/>
    <lineage>
        <taxon>Bacteria</taxon>
        <taxon>Pseudomonadati</taxon>
        <taxon>Bacteroidota</taxon>
        <taxon>Flavobacteriia</taxon>
        <taxon>Flavobacteriales</taxon>
        <taxon>Flavobacteriaceae</taxon>
        <taxon>Flavobacterium</taxon>
    </lineage>
</organism>
<accession>A0A923N364</accession>
<dbReference type="Proteomes" id="UP000641454">
    <property type="component" value="Unassembled WGS sequence"/>
</dbReference>
<evidence type="ECO:0008006" key="3">
    <source>
        <dbReference type="Google" id="ProtNLM"/>
    </source>
</evidence>
<dbReference type="AlphaFoldDB" id="A0A923N364"/>
<keyword evidence="2" id="KW-1185">Reference proteome</keyword>
<gene>
    <name evidence="1" type="ORF">H8R25_10130</name>
</gene>